<dbReference type="EMBL" id="JBHTMU010000053">
    <property type="protein sequence ID" value="MFD1344514.1"/>
    <property type="molecule type" value="Genomic_DNA"/>
</dbReference>
<comment type="caution">
    <text evidence="2">The sequence shown here is derived from an EMBL/GenBank/DDBJ whole genome shotgun (WGS) entry which is preliminary data.</text>
</comment>
<dbReference type="RefSeq" id="WP_386806094.1">
    <property type="nucleotide sequence ID" value="NZ_JBHTMU010000053.1"/>
</dbReference>
<keyword evidence="3" id="KW-1185">Reference proteome</keyword>
<evidence type="ECO:0000256" key="1">
    <source>
        <dbReference type="SAM" id="SignalP"/>
    </source>
</evidence>
<proteinExistence type="predicted"/>
<sequence length="223" mass="24436">MGVIRAAVLFCLLLTVPAPARAGAWPQEKGHWFASAAVQLIWPKRLEHRVSTAPVSRYDMAYLEYGLTERWTLGGDIGRSVSGRDKTVIFLRHPIFPREQGPKLAAELGFGKIDGLWVLRPGVSLGMGWSRGWLAADALAEVPLGGAALDTKLDVTFGLNLAEDRKLLVQLQSGKHRRDEAFLRIAPSYVRPLTDRISAEFGATYGIVGDRGMGLKAGVWAKF</sequence>
<keyword evidence="1" id="KW-0732">Signal</keyword>
<feature type="signal peptide" evidence="1">
    <location>
        <begin position="1"/>
        <end position="22"/>
    </location>
</feature>
<evidence type="ECO:0008006" key="4">
    <source>
        <dbReference type="Google" id="ProtNLM"/>
    </source>
</evidence>
<evidence type="ECO:0000313" key="2">
    <source>
        <dbReference type="EMBL" id="MFD1344514.1"/>
    </source>
</evidence>
<accession>A0ABW3ZN83</accession>
<dbReference type="Proteomes" id="UP001597135">
    <property type="component" value="Unassembled WGS sequence"/>
</dbReference>
<feature type="chain" id="PRO_5047030258" description="Copper resistance protein B" evidence="1">
    <location>
        <begin position="23"/>
        <end position="223"/>
    </location>
</feature>
<evidence type="ECO:0000313" key="3">
    <source>
        <dbReference type="Proteomes" id="UP001597135"/>
    </source>
</evidence>
<organism evidence="2 3">
    <name type="scientific">Litorisediminicola beolgyonensis</name>
    <dbReference type="NCBI Taxonomy" id="1173614"/>
    <lineage>
        <taxon>Bacteria</taxon>
        <taxon>Pseudomonadati</taxon>
        <taxon>Pseudomonadota</taxon>
        <taxon>Alphaproteobacteria</taxon>
        <taxon>Rhodobacterales</taxon>
        <taxon>Paracoccaceae</taxon>
        <taxon>Litorisediminicola</taxon>
    </lineage>
</organism>
<reference evidence="3" key="1">
    <citation type="journal article" date="2019" name="Int. J. Syst. Evol. Microbiol.">
        <title>The Global Catalogue of Microorganisms (GCM) 10K type strain sequencing project: providing services to taxonomists for standard genome sequencing and annotation.</title>
        <authorList>
            <consortium name="The Broad Institute Genomics Platform"/>
            <consortium name="The Broad Institute Genome Sequencing Center for Infectious Disease"/>
            <person name="Wu L."/>
            <person name="Ma J."/>
        </authorList>
    </citation>
    <scope>NUCLEOTIDE SEQUENCE [LARGE SCALE GENOMIC DNA]</scope>
    <source>
        <strain evidence="3">CCUG 62953</strain>
    </source>
</reference>
<protein>
    <recommendedName>
        <fullName evidence="4">Copper resistance protein B</fullName>
    </recommendedName>
</protein>
<name>A0ABW3ZN83_9RHOB</name>
<gene>
    <name evidence="2" type="ORF">ACFQ4E_18935</name>
</gene>